<feature type="domain" description="Vta1/callose synthase N-terminal" evidence="10">
    <location>
        <begin position="7"/>
        <end position="153"/>
    </location>
</feature>
<dbReference type="PANTHER" id="PTHR46009:SF1">
    <property type="entry name" value="VACUOLAR PROTEIN SORTING-ASSOCIATED PROTEIN VTA1 HOMOLOG"/>
    <property type="match status" value="1"/>
</dbReference>
<dbReference type="PANTHER" id="PTHR46009">
    <property type="entry name" value="VACUOLAR PROTEIN SORTING-ASSOCIATED PROTEIN VTA1 HOMOLOG"/>
    <property type="match status" value="1"/>
</dbReference>
<dbReference type="GO" id="GO:1990621">
    <property type="term" value="C:ESCRT IV complex"/>
    <property type="evidence" value="ECO:0007669"/>
    <property type="project" value="EnsemblFungi"/>
</dbReference>
<keyword evidence="7" id="KW-0653">Protein transport</keyword>
<dbReference type="InterPro" id="IPR023175">
    <property type="entry name" value="Vta1/CALS_N_sf"/>
</dbReference>
<dbReference type="GO" id="GO:0005771">
    <property type="term" value="C:multivesicular body"/>
    <property type="evidence" value="ECO:0007669"/>
    <property type="project" value="EnsemblFungi"/>
</dbReference>
<feature type="compositionally biased region" description="Basic and acidic residues" evidence="9">
    <location>
        <begin position="226"/>
        <end position="238"/>
    </location>
</feature>
<dbReference type="GO" id="GO:0030674">
    <property type="term" value="F:protein-macromolecule adaptor activity"/>
    <property type="evidence" value="ECO:0007669"/>
    <property type="project" value="EnsemblFungi"/>
</dbReference>
<dbReference type="InterPro" id="IPR039431">
    <property type="entry name" value="Vta1/CALS_N"/>
</dbReference>
<gene>
    <name evidence="12" type="primary">Zr_VTA1</name>
    <name evidence="12" type="ORF">Zrou_1p64</name>
</gene>
<feature type="region of interest" description="Disordered" evidence="9">
    <location>
        <begin position="173"/>
        <end position="252"/>
    </location>
</feature>
<comment type="subcellular location">
    <subcellularLocation>
        <location evidence="2">Cytoplasm</location>
    </subcellularLocation>
    <subcellularLocation>
        <location evidence="1">Endosome membrane</location>
        <topology evidence="1">Peripheral membrane protein</topology>
    </subcellularLocation>
</comment>
<evidence type="ECO:0000259" key="10">
    <source>
        <dbReference type="Pfam" id="PF04652"/>
    </source>
</evidence>
<keyword evidence="8" id="KW-0472">Membrane</keyword>
<proteinExistence type="inferred from homology"/>
<evidence type="ECO:0000256" key="5">
    <source>
        <dbReference type="ARBA" id="ARBA00022490"/>
    </source>
</evidence>
<dbReference type="GO" id="GO:0032511">
    <property type="term" value="P:late endosome to vacuole transport via multivesicular body sorting pathway"/>
    <property type="evidence" value="ECO:0007669"/>
    <property type="project" value="EnsemblFungi"/>
</dbReference>
<evidence type="ECO:0000256" key="4">
    <source>
        <dbReference type="ARBA" id="ARBA00022448"/>
    </source>
</evidence>
<evidence type="ECO:0000256" key="3">
    <source>
        <dbReference type="ARBA" id="ARBA00007895"/>
    </source>
</evidence>
<dbReference type="GO" id="GO:0015031">
    <property type="term" value="P:protein transport"/>
    <property type="evidence" value="ECO:0007669"/>
    <property type="project" value="UniProtKB-KW"/>
</dbReference>
<keyword evidence="4" id="KW-0813">Transport</keyword>
<dbReference type="EMBL" id="AM989980">
    <property type="protein sequence ID" value="CAQ43356.1"/>
    <property type="molecule type" value="Genomic_DNA"/>
</dbReference>
<dbReference type="InterPro" id="IPR041212">
    <property type="entry name" value="Vta1_C"/>
</dbReference>
<accession>B2G447</accession>
<feature type="domain" description="Vta1 C-terminal" evidence="11">
    <location>
        <begin position="261"/>
        <end position="294"/>
    </location>
</feature>
<keyword evidence="6" id="KW-0967">Endosome</keyword>
<dbReference type="AlphaFoldDB" id="B2G447"/>
<dbReference type="InterPro" id="IPR044538">
    <property type="entry name" value="Vta1-like"/>
</dbReference>
<evidence type="ECO:0000256" key="9">
    <source>
        <dbReference type="SAM" id="MobiDB-lite"/>
    </source>
</evidence>
<evidence type="ECO:0000256" key="8">
    <source>
        <dbReference type="ARBA" id="ARBA00023136"/>
    </source>
</evidence>
<keyword evidence="5" id="KW-0963">Cytoplasm</keyword>
<dbReference type="Pfam" id="PF18097">
    <property type="entry name" value="Vta1_C"/>
    <property type="match status" value="1"/>
</dbReference>
<evidence type="ECO:0000313" key="12">
    <source>
        <dbReference type="EMBL" id="CAQ43356.1"/>
    </source>
</evidence>
<reference evidence="12" key="1">
    <citation type="submission" date="2008-02" db="EMBL/GenBank/DDBJ databases">
        <title>Zygosaccharomyces rouxii homologs of Saccharomyces cerevisiae chromosome III.</title>
        <authorList>
            <person name="Gordon J.L."/>
            <person name="Wolfe K.H."/>
        </authorList>
    </citation>
    <scope>NUCLEOTIDE SEQUENCE</scope>
    <source>
        <strain evidence="12">CBS 732</strain>
    </source>
</reference>
<evidence type="ECO:0000256" key="6">
    <source>
        <dbReference type="ARBA" id="ARBA00022753"/>
    </source>
</evidence>
<dbReference type="OMA" id="YCKIYVL"/>
<evidence type="ECO:0000256" key="2">
    <source>
        <dbReference type="ARBA" id="ARBA00004496"/>
    </source>
</evidence>
<organism evidence="12">
    <name type="scientific">Zygosaccharomyces rouxii</name>
    <dbReference type="NCBI Taxonomy" id="4956"/>
    <lineage>
        <taxon>Eukaryota</taxon>
        <taxon>Fungi</taxon>
        <taxon>Dikarya</taxon>
        <taxon>Ascomycota</taxon>
        <taxon>Saccharomycotina</taxon>
        <taxon>Saccharomycetes</taxon>
        <taxon>Saccharomycetales</taxon>
        <taxon>Saccharomycetaceae</taxon>
        <taxon>Zygosaccharomyces</taxon>
    </lineage>
</organism>
<evidence type="ECO:0000256" key="1">
    <source>
        <dbReference type="ARBA" id="ARBA00004481"/>
    </source>
</evidence>
<dbReference type="GO" id="GO:0001671">
    <property type="term" value="F:ATPase activator activity"/>
    <property type="evidence" value="ECO:0007669"/>
    <property type="project" value="EnsemblFungi"/>
</dbReference>
<protein>
    <submittedName>
        <fullName evidence="12">Vacuolar protein sorting-associated protein VTA1</fullName>
    </submittedName>
</protein>
<name>B2G447_ZYGRO</name>
<comment type="similarity">
    <text evidence="3">Belongs to the VTA1 family.</text>
</comment>
<feature type="compositionally biased region" description="Pro residues" evidence="9">
    <location>
        <begin position="206"/>
        <end position="225"/>
    </location>
</feature>
<sequence length="299" mass="33854">MSSTVGRLVATAGDMDVSGLAAIGYYLRLYAVELILDESRDQRSEEQTQLATKLLNQVEEYKTAVDTSKDEDQGAFTILHDQDKAKTYVLNFTMSLYNEKLKQLKDGNWDASLRRGLWCCLDLFQCMSKVWGMQNELKDRIKYCKIYLRKIAREKPPVPQVDDKELDEMLEKLNTESKEENSPPAFIDESEERGSEGPTVEDSEPEPNPAPAPAPEPKIPEPNMPEPEKATEPSHKESIPLTPSRPAPDFKTMMDRSSLFGQIQKKAKYVISALDYEDVSTARQELTSALSLLQQLEEQ</sequence>
<evidence type="ECO:0000256" key="7">
    <source>
        <dbReference type="ARBA" id="ARBA00022927"/>
    </source>
</evidence>
<evidence type="ECO:0000259" key="11">
    <source>
        <dbReference type="Pfam" id="PF18097"/>
    </source>
</evidence>
<dbReference type="Gene3D" id="1.25.40.270">
    <property type="entry name" value="Vacuolar protein sorting-associated protein vta1"/>
    <property type="match status" value="1"/>
</dbReference>
<dbReference type="KEGG" id="zro:ZYRO0F17226g"/>
<dbReference type="Pfam" id="PF04652">
    <property type="entry name" value="Vta1"/>
    <property type="match status" value="1"/>
</dbReference>
<dbReference type="Gene3D" id="1.20.5.420">
    <property type="entry name" value="Immunoglobulin FC, subunit C"/>
    <property type="match status" value="1"/>
</dbReference>